<dbReference type="CDD" id="cd03440">
    <property type="entry name" value="hot_dog"/>
    <property type="match status" value="1"/>
</dbReference>
<organism evidence="2 3">
    <name type="scientific">Actinomycetospora termitidis</name>
    <dbReference type="NCBI Taxonomy" id="3053470"/>
    <lineage>
        <taxon>Bacteria</taxon>
        <taxon>Bacillati</taxon>
        <taxon>Actinomycetota</taxon>
        <taxon>Actinomycetes</taxon>
        <taxon>Pseudonocardiales</taxon>
        <taxon>Pseudonocardiaceae</taxon>
        <taxon>Actinomycetospora</taxon>
    </lineage>
</organism>
<comment type="caution">
    <text evidence="2">The sequence shown here is derived from an EMBL/GenBank/DDBJ whole genome shotgun (WGS) entry which is preliminary data.</text>
</comment>
<evidence type="ECO:0000313" key="2">
    <source>
        <dbReference type="EMBL" id="MDL5159376.1"/>
    </source>
</evidence>
<dbReference type="RefSeq" id="WP_286055960.1">
    <property type="nucleotide sequence ID" value="NZ_JASVWF010000007.1"/>
</dbReference>
<proteinExistence type="predicted"/>
<dbReference type="InterPro" id="IPR054485">
    <property type="entry name" value="FlK-like_dom"/>
</dbReference>
<evidence type="ECO:0000259" key="1">
    <source>
        <dbReference type="Pfam" id="PF22636"/>
    </source>
</evidence>
<evidence type="ECO:0000313" key="3">
    <source>
        <dbReference type="Proteomes" id="UP001231924"/>
    </source>
</evidence>
<accession>A0ABT7MFC9</accession>
<dbReference type="SUPFAM" id="SSF54637">
    <property type="entry name" value="Thioesterase/thiol ester dehydrase-isomerase"/>
    <property type="match status" value="1"/>
</dbReference>
<name>A0ABT7MFC9_9PSEU</name>
<gene>
    <name evidence="2" type="ORF">QRT03_25640</name>
</gene>
<dbReference type="InterPro" id="IPR025540">
    <property type="entry name" value="FlK"/>
</dbReference>
<reference evidence="2 3" key="1">
    <citation type="submission" date="2023-06" db="EMBL/GenBank/DDBJ databases">
        <title>Actinomycetospora Odt1-22.</title>
        <authorList>
            <person name="Supong K."/>
        </authorList>
    </citation>
    <scope>NUCLEOTIDE SEQUENCE [LARGE SCALE GENOMIC DNA]</scope>
    <source>
        <strain evidence="2 3">Odt1-22</strain>
    </source>
</reference>
<feature type="domain" description="Fluoroacetyl-CoA-specific thioesterase-like" evidence="1">
    <location>
        <begin position="5"/>
        <end position="110"/>
    </location>
</feature>
<dbReference type="Gene3D" id="3.10.129.10">
    <property type="entry name" value="Hotdog Thioesterase"/>
    <property type="match status" value="1"/>
</dbReference>
<protein>
    <submittedName>
        <fullName evidence="2">Thioesterase</fullName>
    </submittedName>
</protein>
<dbReference type="EMBL" id="JASVWF010000007">
    <property type="protein sequence ID" value="MDL5159376.1"/>
    <property type="molecule type" value="Genomic_DNA"/>
</dbReference>
<dbReference type="Pfam" id="PF22636">
    <property type="entry name" value="FlK"/>
    <property type="match status" value="1"/>
</dbReference>
<dbReference type="PANTHER" id="PTHR36934">
    <property type="entry name" value="BLR0278 PROTEIN"/>
    <property type="match status" value="1"/>
</dbReference>
<sequence>MTYEVTHDDTAQALGSGDVAVLGTPRLIAWLEAATVEAARPKLADSQTTVGTAVRVKHRRPTRVGGTVTTKAKLASGPDEKGRLSFTVSATDGDGATVADGEIDRVIVERMGAFGS</sequence>
<dbReference type="Proteomes" id="UP001231924">
    <property type="component" value="Unassembled WGS sequence"/>
</dbReference>
<keyword evidence="3" id="KW-1185">Reference proteome</keyword>
<dbReference type="InterPro" id="IPR029069">
    <property type="entry name" value="HotDog_dom_sf"/>
</dbReference>
<dbReference type="PANTHER" id="PTHR36934:SF1">
    <property type="entry name" value="THIOESTERASE DOMAIN-CONTAINING PROTEIN"/>
    <property type="match status" value="1"/>
</dbReference>